<keyword evidence="7" id="KW-0472">Membrane</keyword>
<dbReference type="GO" id="GO:0000160">
    <property type="term" value="P:phosphorelay signal transduction system"/>
    <property type="evidence" value="ECO:0007669"/>
    <property type="project" value="UniProtKB-KW"/>
</dbReference>
<dbReference type="EC" id="2.7.13.3" evidence="2"/>
<keyword evidence="10" id="KW-1185">Reference proteome</keyword>
<keyword evidence="3" id="KW-0808">Transferase</keyword>
<dbReference type="PRINTS" id="PR00344">
    <property type="entry name" value="BCTRLSENSOR"/>
</dbReference>
<evidence type="ECO:0000256" key="2">
    <source>
        <dbReference type="ARBA" id="ARBA00012438"/>
    </source>
</evidence>
<dbReference type="Proteomes" id="UP000295334">
    <property type="component" value="Unassembled WGS sequence"/>
</dbReference>
<reference evidence="9 10" key="1">
    <citation type="submission" date="2019-03" db="EMBL/GenBank/DDBJ databases">
        <authorList>
            <person name="Kim M.K.M."/>
        </authorList>
    </citation>
    <scope>NUCLEOTIDE SEQUENCE [LARGE SCALE GENOMIC DNA]</scope>
    <source>
        <strain evidence="9 10">17J68-12</strain>
    </source>
</reference>
<dbReference type="PROSITE" id="PS50109">
    <property type="entry name" value="HIS_KIN"/>
    <property type="match status" value="1"/>
</dbReference>
<dbReference type="InterPro" id="IPR036890">
    <property type="entry name" value="HATPase_C_sf"/>
</dbReference>
<dbReference type="SUPFAM" id="SSF55874">
    <property type="entry name" value="ATPase domain of HSP90 chaperone/DNA topoisomerase II/histidine kinase"/>
    <property type="match status" value="1"/>
</dbReference>
<accession>A0A4R1BKK2</accession>
<proteinExistence type="predicted"/>
<organism evidence="9 10">
    <name type="scientific">Flaviaesturariibacter flavus</name>
    <dbReference type="NCBI Taxonomy" id="2502780"/>
    <lineage>
        <taxon>Bacteria</taxon>
        <taxon>Pseudomonadati</taxon>
        <taxon>Bacteroidota</taxon>
        <taxon>Chitinophagia</taxon>
        <taxon>Chitinophagales</taxon>
        <taxon>Chitinophagaceae</taxon>
        <taxon>Flaviaestuariibacter</taxon>
    </lineage>
</organism>
<gene>
    <name evidence="9" type="ORF">EPD60_06720</name>
</gene>
<dbReference type="CDD" id="cd16917">
    <property type="entry name" value="HATPase_UhpB-NarQ-NarX-like"/>
    <property type="match status" value="1"/>
</dbReference>
<feature type="compositionally biased region" description="Basic and acidic residues" evidence="6">
    <location>
        <begin position="265"/>
        <end position="277"/>
    </location>
</feature>
<feature type="region of interest" description="Disordered" evidence="6">
    <location>
        <begin position="262"/>
        <end position="284"/>
    </location>
</feature>
<dbReference type="Pfam" id="PF02518">
    <property type="entry name" value="HATPase_c"/>
    <property type="match status" value="1"/>
</dbReference>
<evidence type="ECO:0000256" key="1">
    <source>
        <dbReference type="ARBA" id="ARBA00000085"/>
    </source>
</evidence>
<sequence>MNHLTSPRYIAVFLVATILVMTAVLGILMALLLMNQKRHQAFLSRLIALKHEHANNLLRSQVEIQELTFKNIAQEIHDNINLSLTLAKLTLHQIAEHPPVAALAANAQQMISGAINDLSAISRGLNADIIHQQGLFNAIRAEIERIRRSSPVQIDFQIKGETDFLSAQQELLLFRSVQECFNNILKHSKAKNVTLCLDYDENNLRMEVRDDGTGFDPEELPAKKGRSTGLHTLRSRFELFSGSFLVESAPGAGTRLLFTLPINDPNEKEQNLHDRPSRRSHPAS</sequence>
<dbReference type="InterPro" id="IPR003594">
    <property type="entry name" value="HATPase_dom"/>
</dbReference>
<comment type="catalytic activity">
    <reaction evidence="1">
        <text>ATP + protein L-histidine = ADP + protein N-phospho-L-histidine.</text>
        <dbReference type="EC" id="2.7.13.3"/>
    </reaction>
</comment>
<name>A0A4R1BKK2_9BACT</name>
<dbReference type="Gene3D" id="3.30.565.10">
    <property type="entry name" value="Histidine kinase-like ATPase, C-terminal domain"/>
    <property type="match status" value="1"/>
</dbReference>
<dbReference type="InterPro" id="IPR004358">
    <property type="entry name" value="Sig_transdc_His_kin-like_C"/>
</dbReference>
<dbReference type="GO" id="GO:0004673">
    <property type="term" value="F:protein histidine kinase activity"/>
    <property type="evidence" value="ECO:0007669"/>
    <property type="project" value="UniProtKB-EC"/>
</dbReference>
<evidence type="ECO:0000256" key="4">
    <source>
        <dbReference type="ARBA" id="ARBA00022777"/>
    </source>
</evidence>
<dbReference type="RefSeq" id="WP_131448115.1">
    <property type="nucleotide sequence ID" value="NZ_SJZI01000008.1"/>
</dbReference>
<dbReference type="PANTHER" id="PTHR24421:SF10">
    <property type="entry name" value="NITRATE_NITRITE SENSOR PROTEIN NARQ"/>
    <property type="match status" value="1"/>
</dbReference>
<comment type="caution">
    <text evidence="9">The sequence shown here is derived from an EMBL/GenBank/DDBJ whole genome shotgun (WGS) entry which is preliminary data.</text>
</comment>
<dbReference type="SMART" id="SM00387">
    <property type="entry name" value="HATPase_c"/>
    <property type="match status" value="1"/>
</dbReference>
<dbReference type="EMBL" id="SJZI01000008">
    <property type="protein sequence ID" value="TCJ17873.1"/>
    <property type="molecule type" value="Genomic_DNA"/>
</dbReference>
<dbReference type="PANTHER" id="PTHR24421">
    <property type="entry name" value="NITRATE/NITRITE SENSOR PROTEIN NARX-RELATED"/>
    <property type="match status" value="1"/>
</dbReference>
<keyword evidence="7" id="KW-0812">Transmembrane</keyword>
<dbReference type="OrthoDB" id="9760839at2"/>
<evidence type="ECO:0000256" key="6">
    <source>
        <dbReference type="SAM" id="MobiDB-lite"/>
    </source>
</evidence>
<keyword evidence="4" id="KW-0418">Kinase</keyword>
<dbReference type="AlphaFoldDB" id="A0A4R1BKK2"/>
<feature type="transmembrane region" description="Helical" evidence="7">
    <location>
        <begin position="12"/>
        <end position="34"/>
    </location>
</feature>
<feature type="domain" description="Histidine kinase" evidence="8">
    <location>
        <begin position="71"/>
        <end position="264"/>
    </location>
</feature>
<evidence type="ECO:0000256" key="7">
    <source>
        <dbReference type="SAM" id="Phobius"/>
    </source>
</evidence>
<evidence type="ECO:0000313" key="9">
    <source>
        <dbReference type="EMBL" id="TCJ17873.1"/>
    </source>
</evidence>
<dbReference type="InterPro" id="IPR050482">
    <property type="entry name" value="Sensor_HK_TwoCompSys"/>
</dbReference>
<evidence type="ECO:0000259" key="8">
    <source>
        <dbReference type="PROSITE" id="PS50109"/>
    </source>
</evidence>
<protein>
    <recommendedName>
        <fullName evidence="2">histidine kinase</fullName>
        <ecNumber evidence="2">2.7.13.3</ecNumber>
    </recommendedName>
</protein>
<evidence type="ECO:0000256" key="5">
    <source>
        <dbReference type="ARBA" id="ARBA00023012"/>
    </source>
</evidence>
<keyword evidence="7" id="KW-1133">Transmembrane helix</keyword>
<evidence type="ECO:0000313" key="10">
    <source>
        <dbReference type="Proteomes" id="UP000295334"/>
    </source>
</evidence>
<evidence type="ECO:0000256" key="3">
    <source>
        <dbReference type="ARBA" id="ARBA00022679"/>
    </source>
</evidence>
<keyword evidence="5" id="KW-0902">Two-component regulatory system</keyword>
<dbReference type="InterPro" id="IPR005467">
    <property type="entry name" value="His_kinase_dom"/>
</dbReference>